<keyword evidence="1" id="KW-1133">Transmembrane helix</keyword>
<feature type="domain" description="DUF4476" evidence="2">
    <location>
        <begin position="109"/>
        <end position="177"/>
    </location>
</feature>
<feature type="transmembrane region" description="Helical" evidence="1">
    <location>
        <begin position="56"/>
        <end position="77"/>
    </location>
</feature>
<dbReference type="EMBL" id="AAWS01000012">
    <property type="protein sequence ID" value="EAY29221.1"/>
    <property type="molecule type" value="Genomic_DNA"/>
</dbReference>
<evidence type="ECO:0000313" key="3">
    <source>
        <dbReference type="EMBL" id="EAY29221.1"/>
    </source>
</evidence>
<sequence>MRFSHSCTTQIIPCIRVSDHSIKTRTREIFTCVRVTKSFIKPSLLIPEKQKPFTTMITRCTTIICSLLLLCFSTVFLSSAQAQRRCRQAIPHHLFKQKKCRIQQKRGHQKLQTAQRVARNHCLNSRQVRTIAQVFRKDQNRLAFAKVAFHNTIDRRNFSCVYSTFYQAHFRQKLKRYVRKHGHYSGGKKWCKCGKRSGHYGGCGNGGGKKWCKCGKKSGHYGGCGNNGGKKWCKCGKKSGHYGGCGNGGGGCGSGGHSAGLIGQRGYMEVLHSVQRERFNSSKMSTAKNMFQIKRKMFVVTQIRSIAQEFRFSCDKMTFLKFAYNYTCDKRKYHQLSNMFRFSSDREAFLRYVNSQQRR</sequence>
<accession>A1ZKJ5</accession>
<organism evidence="3 4">
    <name type="scientific">Microscilla marina ATCC 23134</name>
    <dbReference type="NCBI Taxonomy" id="313606"/>
    <lineage>
        <taxon>Bacteria</taxon>
        <taxon>Pseudomonadati</taxon>
        <taxon>Bacteroidota</taxon>
        <taxon>Cytophagia</taxon>
        <taxon>Cytophagales</taxon>
        <taxon>Microscillaceae</taxon>
        <taxon>Microscilla</taxon>
    </lineage>
</organism>
<feature type="domain" description="DUF4476" evidence="2">
    <location>
        <begin position="267"/>
        <end position="350"/>
    </location>
</feature>
<dbReference type="InterPro" id="IPR028011">
    <property type="entry name" value="DUF4476"/>
</dbReference>
<evidence type="ECO:0000256" key="1">
    <source>
        <dbReference type="SAM" id="Phobius"/>
    </source>
</evidence>
<keyword evidence="1" id="KW-0472">Membrane</keyword>
<reference evidence="3 4" key="1">
    <citation type="submission" date="2007-01" db="EMBL/GenBank/DDBJ databases">
        <authorList>
            <person name="Haygood M."/>
            <person name="Podell S."/>
            <person name="Anderson C."/>
            <person name="Hopkinson B."/>
            <person name="Roe K."/>
            <person name="Barbeau K."/>
            <person name="Gaasterland T."/>
            <person name="Ferriera S."/>
            <person name="Johnson J."/>
            <person name="Kravitz S."/>
            <person name="Beeson K."/>
            <person name="Sutton G."/>
            <person name="Rogers Y.-H."/>
            <person name="Friedman R."/>
            <person name="Frazier M."/>
            <person name="Venter J.C."/>
        </authorList>
    </citation>
    <scope>NUCLEOTIDE SEQUENCE [LARGE SCALE GENOMIC DNA]</scope>
    <source>
        <strain evidence="3 4">ATCC 23134</strain>
    </source>
</reference>
<comment type="caution">
    <text evidence="3">The sequence shown here is derived from an EMBL/GenBank/DDBJ whole genome shotgun (WGS) entry which is preliminary data.</text>
</comment>
<dbReference type="AlphaFoldDB" id="A1ZKJ5"/>
<evidence type="ECO:0000259" key="2">
    <source>
        <dbReference type="Pfam" id="PF14771"/>
    </source>
</evidence>
<protein>
    <recommendedName>
        <fullName evidence="2">DUF4476 domain-containing protein</fullName>
    </recommendedName>
</protein>
<keyword evidence="1" id="KW-0812">Transmembrane</keyword>
<dbReference type="Proteomes" id="UP000004095">
    <property type="component" value="Unassembled WGS sequence"/>
</dbReference>
<name>A1ZKJ5_MICM2</name>
<dbReference type="Pfam" id="PF14771">
    <property type="entry name" value="DUF4476"/>
    <property type="match status" value="2"/>
</dbReference>
<evidence type="ECO:0000313" key="4">
    <source>
        <dbReference type="Proteomes" id="UP000004095"/>
    </source>
</evidence>
<proteinExistence type="predicted"/>
<keyword evidence="4" id="KW-1185">Reference proteome</keyword>
<gene>
    <name evidence="3" type="ORF">M23134_02412</name>
</gene>